<evidence type="ECO:0000313" key="5">
    <source>
        <dbReference type="Proteomes" id="UP000053791"/>
    </source>
</evidence>
<dbReference type="GO" id="GO:0016757">
    <property type="term" value="F:glycosyltransferase activity"/>
    <property type="evidence" value="ECO:0007669"/>
    <property type="project" value="InterPro"/>
</dbReference>
<organism evidence="4 5">
    <name type="scientific">Ruegeria marisrubri</name>
    <dbReference type="NCBI Taxonomy" id="1685379"/>
    <lineage>
        <taxon>Bacteria</taxon>
        <taxon>Pseudomonadati</taxon>
        <taxon>Pseudomonadota</taxon>
        <taxon>Alphaproteobacteria</taxon>
        <taxon>Rhodobacterales</taxon>
        <taxon>Roseobacteraceae</taxon>
        <taxon>Ruegeria</taxon>
    </lineage>
</organism>
<dbReference type="STRING" id="1685379.AVO45_09085"/>
<dbReference type="RefSeq" id="WP_068347280.1">
    <property type="nucleotide sequence ID" value="NZ_LQBQ01000023.1"/>
</dbReference>
<evidence type="ECO:0000259" key="3">
    <source>
        <dbReference type="Pfam" id="PF13439"/>
    </source>
</evidence>
<dbReference type="PANTHER" id="PTHR12526:SF636">
    <property type="entry name" value="BLL3647 PROTEIN"/>
    <property type="match status" value="1"/>
</dbReference>
<dbReference type="SUPFAM" id="SSF53756">
    <property type="entry name" value="UDP-Glycosyltransferase/glycogen phosphorylase"/>
    <property type="match status" value="2"/>
</dbReference>
<dbReference type="Pfam" id="PF13692">
    <property type="entry name" value="Glyco_trans_1_4"/>
    <property type="match status" value="1"/>
</dbReference>
<feature type="compositionally biased region" description="Basic and acidic residues" evidence="1">
    <location>
        <begin position="380"/>
        <end position="389"/>
    </location>
</feature>
<dbReference type="Pfam" id="PF00534">
    <property type="entry name" value="Glycos_transf_1"/>
    <property type="match status" value="1"/>
</dbReference>
<evidence type="ECO:0000256" key="1">
    <source>
        <dbReference type="SAM" id="MobiDB-lite"/>
    </source>
</evidence>
<keyword evidence="5" id="KW-1185">Reference proteome</keyword>
<gene>
    <name evidence="4" type="ORF">AVO45_09085</name>
</gene>
<dbReference type="Proteomes" id="UP000053791">
    <property type="component" value="Unassembled WGS sequence"/>
</dbReference>
<sequence length="809" mass="87843">MRKTKILALTKSTGGIAFYNKLLLSSLNREQFESHTICLSEGSQSYAEGLRSLGLGAEEFPMDRYRISPVGDLRVLRHVLKVARSRNIDILVCHGSKAGFLGRVAGRILKIPAINRQASMPFLKRVQGRKAPIYWALEAGAGFFGGTTVAITDHARRESLKKRVVSANAIHVIRTGVDTDRFRPLGLRETVAAELGLDPARPIVGWLGRLEPQKAPLDYVEALREVAPGHPDVQFVIAGEGNLRKEVEHEVRKDGQLENVLLLPWQKDPARALQAMDIFAMSSHWEGLPLTLLEAMASGCAPVSTTVDGCVEAIESGVSGLLVPPGDPSAMAKALDELLSFPDRRRSMAIAARQRVLDLFDRRRMIREWEEFLLQQVESSRPDGPEKGGLEPPQQPTTPEASAPQAPMRICMVISSYHPVVGGAEKQVAQIARIMTDMGHSVRVITRRYPGLAPFETIDGVDVQRVGGGGPKTVAALRFVLGATRAIRSFAPDVIHCHSAFSPTLAGLLGGVFPDRPVLVKPMCGGELTSVLSKTGGHLRGAAMKRKVSRFVAVSSEIEQELLQFGFPASRILRIPNGVDTDRFRPCREPLEKSKLRESLGLPDGILVLFAGRLARQKRLPLLLEAWPEVRSRCPDVTLLIAGANRKTSSGFSAAIGDAEDVPAHLLEQDGVLFLGHVDDMPSCLRACDIFVLPSAREGLSNVLLEACASGLIVVASQVGGTEDVIENGRNGVMFAPDSLDELSAALVQLTADIERHRGLGASARETISRRFDVRKTAERLLMTYATLCSSGEHPPEAGIPRASDPNRS</sequence>
<feature type="domain" description="Glycosyltransferase subfamily 4-like N-terminal" evidence="3">
    <location>
        <begin position="421"/>
        <end position="583"/>
    </location>
</feature>
<dbReference type="InterPro" id="IPR028098">
    <property type="entry name" value="Glyco_trans_4-like_N"/>
</dbReference>
<evidence type="ECO:0008006" key="6">
    <source>
        <dbReference type="Google" id="ProtNLM"/>
    </source>
</evidence>
<dbReference type="CDD" id="cd03801">
    <property type="entry name" value="GT4_PimA-like"/>
    <property type="match status" value="1"/>
</dbReference>
<dbReference type="PANTHER" id="PTHR12526">
    <property type="entry name" value="GLYCOSYLTRANSFERASE"/>
    <property type="match status" value="1"/>
</dbReference>
<dbReference type="InterPro" id="IPR001296">
    <property type="entry name" value="Glyco_trans_1"/>
</dbReference>
<name>A0A0X3TQS6_9RHOB</name>
<dbReference type="Pfam" id="PF13439">
    <property type="entry name" value="Glyco_transf_4"/>
    <property type="match status" value="2"/>
</dbReference>
<feature type="domain" description="Glycosyltransferase subfamily 4-like N-terminal" evidence="3">
    <location>
        <begin position="14"/>
        <end position="181"/>
    </location>
</feature>
<dbReference type="CDD" id="cd03808">
    <property type="entry name" value="GT4_CapM-like"/>
    <property type="match status" value="1"/>
</dbReference>
<feature type="region of interest" description="Disordered" evidence="1">
    <location>
        <begin position="377"/>
        <end position="404"/>
    </location>
</feature>
<dbReference type="EMBL" id="LQBQ01000023">
    <property type="protein sequence ID" value="KUJ78102.1"/>
    <property type="molecule type" value="Genomic_DNA"/>
</dbReference>
<evidence type="ECO:0000259" key="2">
    <source>
        <dbReference type="Pfam" id="PF00534"/>
    </source>
</evidence>
<dbReference type="OrthoDB" id="7527790at2"/>
<accession>A0A0X3TQS6</accession>
<dbReference type="Gene3D" id="3.40.50.2000">
    <property type="entry name" value="Glycogen Phosphorylase B"/>
    <property type="match status" value="4"/>
</dbReference>
<comment type="caution">
    <text evidence="4">The sequence shown here is derived from an EMBL/GenBank/DDBJ whole genome shotgun (WGS) entry which is preliminary data.</text>
</comment>
<feature type="domain" description="Glycosyl transferase family 1" evidence="2">
    <location>
        <begin position="191"/>
        <end position="355"/>
    </location>
</feature>
<proteinExistence type="predicted"/>
<protein>
    <recommendedName>
        <fullName evidence="6">Glycosyltransferase subfamily 4-like N-terminal domain-containing protein</fullName>
    </recommendedName>
</protein>
<evidence type="ECO:0000313" key="4">
    <source>
        <dbReference type="EMBL" id="KUJ78102.1"/>
    </source>
</evidence>
<reference evidence="4 5" key="1">
    <citation type="submission" date="2015-12" db="EMBL/GenBank/DDBJ databases">
        <authorList>
            <person name="Shamseldin A."/>
            <person name="Moawad H."/>
            <person name="Abd El-Rahim W.M."/>
            <person name="Sadowsky M.J."/>
        </authorList>
    </citation>
    <scope>NUCLEOTIDE SEQUENCE [LARGE SCALE GENOMIC DNA]</scope>
    <source>
        <strain evidence="4 5">ZGT118</strain>
    </source>
</reference>
<dbReference type="AlphaFoldDB" id="A0A0X3TQS6"/>